<dbReference type="KEGG" id="cber:B5D82_19665"/>
<dbReference type="AlphaFoldDB" id="A0A222GD63"/>
<keyword evidence="2" id="KW-0812">Transmembrane</keyword>
<evidence type="ECO:0000313" key="3">
    <source>
        <dbReference type="EMBL" id="ASP49790.1"/>
    </source>
</evidence>
<sequence length="461" mass="52054">MVEIDRVEIDRVEISTIKTTKLNSSLYCPRMLFKNLLPKALIALTFSLSAHAQQMPAEIEYYVDDNVTNQIPYFDNRFRIDEQLDEVTLLFYHRSGAQPIILVRPDGSKLNINNYPEDKVQWFDDSTFDMVKIKSPMIGPWQVIGEVQPNSKIMVVSEIRLEVTPLPEIILQGETLKMSGRLFNGEMAIDNPSFKNVLTLDVDFFSTNNSAYDNFGAEPVKLASFRDDGRDLDEHASDSLFTGEFELDFAPGEWEPIYIVRMPMATRELRQKPIVVQKNPISIAVATTEDENGAHIATFTIDDSFVKADSILIQGKITFPDRQVEPFTVTQEQGLKRTYKIAFTEPGVHRIKIGVFGDTINGREFRAILPEFTFNVERSEGTAISKLNGDNNLTAEQKKARSIANAAEEAEKLAQALAKSKAAQEAKIADKQQETLWYIVGGNTLVIVIAALMFIFIRRKK</sequence>
<keyword evidence="1" id="KW-0175">Coiled coil</keyword>
<keyword evidence="4" id="KW-1185">Reference proteome</keyword>
<evidence type="ECO:0000313" key="4">
    <source>
        <dbReference type="Proteomes" id="UP000202259"/>
    </source>
</evidence>
<dbReference type="RefSeq" id="WP_081154179.1">
    <property type="nucleotide sequence ID" value="NZ_CP020465.1"/>
</dbReference>
<dbReference type="OrthoDB" id="798937at2"/>
<dbReference type="InterPro" id="IPR020010">
    <property type="entry name" value="CHP03503"/>
</dbReference>
<reference evidence="3 4" key="1">
    <citation type="submission" date="2017-08" db="EMBL/GenBank/DDBJ databases">
        <title>Complete genome of Colwellia sp. NB097-1, a psychrophile bacterium ioslated from Bering Sea.</title>
        <authorList>
            <person name="Chen X."/>
        </authorList>
    </citation>
    <scope>NUCLEOTIDE SEQUENCE [LARGE SCALE GENOMIC DNA]</scope>
    <source>
        <strain evidence="3 4">NB097-1</strain>
    </source>
</reference>
<name>A0A222GD63_9GAMM</name>
<dbReference type="Proteomes" id="UP000202259">
    <property type="component" value="Chromosome"/>
</dbReference>
<dbReference type="EMBL" id="CP020465">
    <property type="protein sequence ID" value="ASP49790.1"/>
    <property type="molecule type" value="Genomic_DNA"/>
</dbReference>
<keyword evidence="2" id="KW-1133">Transmembrane helix</keyword>
<keyword evidence="2" id="KW-0472">Membrane</keyword>
<accession>A0A222GD63</accession>
<proteinExistence type="predicted"/>
<evidence type="ECO:0000256" key="2">
    <source>
        <dbReference type="SAM" id="Phobius"/>
    </source>
</evidence>
<feature type="coiled-coil region" evidence="1">
    <location>
        <begin position="393"/>
        <end position="434"/>
    </location>
</feature>
<organism evidence="3 4">
    <name type="scientific">Cognaticolwellia beringensis</name>
    <dbReference type="NCBI Taxonomy" id="1967665"/>
    <lineage>
        <taxon>Bacteria</taxon>
        <taxon>Pseudomonadati</taxon>
        <taxon>Pseudomonadota</taxon>
        <taxon>Gammaproteobacteria</taxon>
        <taxon>Alteromonadales</taxon>
        <taxon>Colwelliaceae</taxon>
        <taxon>Cognaticolwellia</taxon>
    </lineage>
</organism>
<protein>
    <submittedName>
        <fullName evidence="3">TIGR03503 family protein</fullName>
    </submittedName>
</protein>
<gene>
    <name evidence="3" type="ORF">B5D82_19665</name>
</gene>
<feature type="transmembrane region" description="Helical" evidence="2">
    <location>
        <begin position="436"/>
        <end position="457"/>
    </location>
</feature>
<dbReference type="NCBIfam" id="TIGR03503">
    <property type="entry name" value="TIGR03503 family protein"/>
    <property type="match status" value="1"/>
</dbReference>
<evidence type="ECO:0000256" key="1">
    <source>
        <dbReference type="SAM" id="Coils"/>
    </source>
</evidence>